<comment type="catalytic activity">
    <reaction evidence="6 15">
        <text>N-terminal L-arginyl-[protein] + L-leucyl-tRNA(Leu) = N-terminal L-leucyl-L-arginyl-[protein] + tRNA(Leu) + H(+)</text>
        <dbReference type="Rhea" id="RHEA:50416"/>
        <dbReference type="Rhea" id="RHEA-COMP:9613"/>
        <dbReference type="Rhea" id="RHEA-COMP:9622"/>
        <dbReference type="Rhea" id="RHEA-COMP:12672"/>
        <dbReference type="Rhea" id="RHEA-COMP:12673"/>
        <dbReference type="ChEBI" id="CHEBI:15378"/>
        <dbReference type="ChEBI" id="CHEBI:64719"/>
        <dbReference type="ChEBI" id="CHEBI:78442"/>
        <dbReference type="ChEBI" id="CHEBI:78494"/>
        <dbReference type="ChEBI" id="CHEBI:133044"/>
        <dbReference type="EC" id="2.3.2.6"/>
    </reaction>
</comment>
<dbReference type="EMBL" id="CP045699">
    <property type="protein sequence ID" value="QGA64801.1"/>
    <property type="molecule type" value="Genomic_DNA"/>
</dbReference>
<dbReference type="Proteomes" id="UP000348942">
    <property type="component" value="Chromosome 1"/>
</dbReference>
<keyword evidence="4 15" id="KW-0012">Acyltransferase</keyword>
<dbReference type="SUPFAM" id="SSF55729">
    <property type="entry name" value="Acyl-CoA N-acyltransferases (Nat)"/>
    <property type="match status" value="1"/>
</dbReference>
<evidence type="ECO:0000256" key="7">
    <source>
        <dbReference type="ARBA" id="ARBA00051538"/>
    </source>
</evidence>
<reference evidence="16 17" key="1">
    <citation type="submission" date="2019-10" db="EMBL/GenBank/DDBJ databases">
        <title>Vibrio sp. nov., isolated from Coralline algae surface.</title>
        <authorList>
            <person name="Geng Y."/>
            <person name="Zhang X."/>
        </authorList>
    </citation>
    <scope>NUCLEOTIDE SEQUENCE [LARGE SCALE GENOMIC DNA]</scope>
    <source>
        <strain evidence="16 17">SM1977</strain>
    </source>
</reference>
<name>A0A5Q0TDM7_9VIBR</name>
<dbReference type="PANTHER" id="PTHR30098:SF2">
    <property type="entry name" value="LEUCYL_PHENYLALANYL-TRNA--PROTEIN TRANSFERASE"/>
    <property type="match status" value="1"/>
</dbReference>
<evidence type="ECO:0000256" key="9">
    <source>
        <dbReference type="ARBA" id="ARBA00061535"/>
    </source>
</evidence>
<dbReference type="GO" id="GO:0030163">
    <property type="term" value="P:protein catabolic process"/>
    <property type="evidence" value="ECO:0007669"/>
    <property type="project" value="UniProtKB-UniRule"/>
</dbReference>
<evidence type="ECO:0000256" key="15">
    <source>
        <dbReference type="HAMAP-Rule" id="MF_00688"/>
    </source>
</evidence>
<dbReference type="HAMAP" id="MF_00688">
    <property type="entry name" value="Leu_Phe_trans"/>
    <property type="match status" value="1"/>
</dbReference>
<evidence type="ECO:0000256" key="5">
    <source>
        <dbReference type="ARBA" id="ARBA00050607"/>
    </source>
</evidence>
<dbReference type="InterPro" id="IPR004616">
    <property type="entry name" value="Leu/Phe-tRNA_Trfase"/>
</dbReference>
<keyword evidence="3 15" id="KW-0808">Transferase</keyword>
<dbReference type="GO" id="GO:0008914">
    <property type="term" value="F:leucyl-tRNA--protein transferase activity"/>
    <property type="evidence" value="ECO:0007669"/>
    <property type="project" value="UniProtKB-UniRule"/>
</dbReference>
<comment type="similarity">
    <text evidence="9 15">Belongs to the L/F-transferase family.</text>
</comment>
<comment type="subcellular location">
    <subcellularLocation>
        <location evidence="1 15">Cytoplasm</location>
    </subcellularLocation>
</comment>
<dbReference type="InterPro" id="IPR016181">
    <property type="entry name" value="Acyl_CoA_acyltransferase"/>
</dbReference>
<comment type="catalytic activity">
    <reaction evidence="5 15">
        <text>L-phenylalanyl-tRNA(Phe) + an N-terminal L-alpha-aminoacyl-[protein] = an N-terminal L-phenylalanyl-L-alpha-aminoacyl-[protein] + tRNA(Phe)</text>
        <dbReference type="Rhea" id="RHEA:43632"/>
        <dbReference type="Rhea" id="RHEA-COMP:9668"/>
        <dbReference type="Rhea" id="RHEA-COMP:9699"/>
        <dbReference type="Rhea" id="RHEA-COMP:10636"/>
        <dbReference type="Rhea" id="RHEA-COMP:10637"/>
        <dbReference type="ChEBI" id="CHEBI:78442"/>
        <dbReference type="ChEBI" id="CHEBI:78531"/>
        <dbReference type="ChEBI" id="CHEBI:78597"/>
        <dbReference type="ChEBI" id="CHEBI:83561"/>
        <dbReference type="EC" id="2.3.2.6"/>
    </reaction>
</comment>
<dbReference type="InterPro" id="IPR042221">
    <property type="entry name" value="Leu/Phe-tRNA_Trfase_N"/>
</dbReference>
<proteinExistence type="inferred from homology"/>
<comment type="catalytic activity">
    <reaction evidence="7 15">
        <text>N-terminal L-lysyl-[protein] + L-leucyl-tRNA(Leu) = N-terminal L-leucyl-L-lysyl-[protein] + tRNA(Leu) + H(+)</text>
        <dbReference type="Rhea" id="RHEA:12340"/>
        <dbReference type="Rhea" id="RHEA-COMP:9613"/>
        <dbReference type="Rhea" id="RHEA-COMP:9622"/>
        <dbReference type="Rhea" id="RHEA-COMP:12670"/>
        <dbReference type="Rhea" id="RHEA-COMP:12671"/>
        <dbReference type="ChEBI" id="CHEBI:15378"/>
        <dbReference type="ChEBI" id="CHEBI:65249"/>
        <dbReference type="ChEBI" id="CHEBI:78442"/>
        <dbReference type="ChEBI" id="CHEBI:78494"/>
        <dbReference type="ChEBI" id="CHEBI:133043"/>
        <dbReference type="EC" id="2.3.2.6"/>
    </reaction>
</comment>
<evidence type="ECO:0000256" key="12">
    <source>
        <dbReference type="ARBA" id="ARBA00077136"/>
    </source>
</evidence>
<dbReference type="PANTHER" id="PTHR30098">
    <property type="entry name" value="LEUCYL/PHENYLALANYL-TRNA--PROTEIN TRANSFERASE"/>
    <property type="match status" value="1"/>
</dbReference>
<dbReference type="RefSeq" id="WP_153446951.1">
    <property type="nucleotide sequence ID" value="NZ_CP045699.1"/>
</dbReference>
<evidence type="ECO:0000256" key="10">
    <source>
        <dbReference type="ARBA" id="ARBA00066767"/>
    </source>
</evidence>
<comment type="function">
    <text evidence="8 15">Functions in the N-end rule pathway of protein degradation where it conjugates Leu, Phe and, less efficiently, Met from aminoacyl-tRNAs to the N-termini of proteins containing an N-terminal arginine or lysine.</text>
</comment>
<evidence type="ECO:0000256" key="6">
    <source>
        <dbReference type="ARBA" id="ARBA00050652"/>
    </source>
</evidence>
<evidence type="ECO:0000313" key="16">
    <source>
        <dbReference type="EMBL" id="QGA64801.1"/>
    </source>
</evidence>
<protein>
    <recommendedName>
        <fullName evidence="11 15">Leucyl/phenylalanyl-tRNA--protein transferase</fullName>
        <ecNumber evidence="10 15">2.3.2.6</ecNumber>
    </recommendedName>
    <alternativeName>
        <fullName evidence="12 15">L/F-transferase</fullName>
    </alternativeName>
    <alternativeName>
        <fullName evidence="13 15">Leucyltransferase</fullName>
    </alternativeName>
    <alternativeName>
        <fullName evidence="14 15">Phenyalanyltransferase</fullName>
    </alternativeName>
</protein>
<evidence type="ECO:0000313" key="17">
    <source>
        <dbReference type="Proteomes" id="UP000348942"/>
    </source>
</evidence>
<sequence length="240" mass="26996">MTIHLPYLENPNTPFPAVETALSDPDGLLAFGGDLSPIRLLSAYQNGIFPWYSHDDPILWWSPSKRAILKPSEFTPSKSLKKCLRQSNYQVSLNKATKEVIELCASTRSAEETWITTEMQQAYIDLIKLGHCHSIEVWDGEQLVGGLYGLLIGKVFCGESMFSLQTNTSKIAFWHLCYYFDSIGGKLIDCQLENAHLISLGVNIFERSVFIQTLQQLTTKTIERDLLSPRTLHAPTAAKE</sequence>
<accession>A0A5Q0TDM7</accession>
<dbReference type="FunFam" id="3.30.70.3550:FF:000001">
    <property type="entry name" value="Leucyl/phenylalanyl-tRNA--protein transferase"/>
    <property type="match status" value="1"/>
</dbReference>
<dbReference type="EC" id="2.3.2.6" evidence="10 15"/>
<evidence type="ECO:0000256" key="13">
    <source>
        <dbReference type="ARBA" id="ARBA00077165"/>
    </source>
</evidence>
<dbReference type="NCBIfam" id="TIGR00667">
    <property type="entry name" value="aat"/>
    <property type="match status" value="1"/>
</dbReference>
<evidence type="ECO:0000256" key="4">
    <source>
        <dbReference type="ARBA" id="ARBA00023315"/>
    </source>
</evidence>
<dbReference type="Gene3D" id="3.40.630.70">
    <property type="entry name" value="Leucyl/phenylalanyl-tRNA-protein transferase, C-terminal domain"/>
    <property type="match status" value="1"/>
</dbReference>
<evidence type="ECO:0000256" key="1">
    <source>
        <dbReference type="ARBA" id="ARBA00004496"/>
    </source>
</evidence>
<dbReference type="InterPro" id="IPR042203">
    <property type="entry name" value="Leu/Phe-tRNA_Trfase_C"/>
</dbReference>
<evidence type="ECO:0000256" key="2">
    <source>
        <dbReference type="ARBA" id="ARBA00022490"/>
    </source>
</evidence>
<evidence type="ECO:0000256" key="8">
    <source>
        <dbReference type="ARBA" id="ARBA00054043"/>
    </source>
</evidence>
<dbReference type="GO" id="GO:0005737">
    <property type="term" value="C:cytoplasm"/>
    <property type="evidence" value="ECO:0007669"/>
    <property type="project" value="UniProtKB-SubCell"/>
</dbReference>
<evidence type="ECO:0000256" key="3">
    <source>
        <dbReference type="ARBA" id="ARBA00022679"/>
    </source>
</evidence>
<evidence type="ECO:0000256" key="14">
    <source>
        <dbReference type="ARBA" id="ARBA00083640"/>
    </source>
</evidence>
<dbReference type="AlphaFoldDB" id="A0A5Q0TDM7"/>
<organism evidence="16 17">
    <name type="scientific">Vibrio algicola</name>
    <dbReference type="NCBI Taxonomy" id="2662262"/>
    <lineage>
        <taxon>Bacteria</taxon>
        <taxon>Pseudomonadati</taxon>
        <taxon>Pseudomonadota</taxon>
        <taxon>Gammaproteobacteria</taxon>
        <taxon>Vibrionales</taxon>
        <taxon>Vibrionaceae</taxon>
        <taxon>Vibrio</taxon>
    </lineage>
</organism>
<evidence type="ECO:0000256" key="11">
    <source>
        <dbReference type="ARBA" id="ARBA00074372"/>
    </source>
</evidence>
<keyword evidence="2 15" id="KW-0963">Cytoplasm</keyword>
<gene>
    <name evidence="15" type="primary">aat</name>
    <name evidence="16" type="ORF">GFB47_04900</name>
</gene>
<keyword evidence="17" id="KW-1185">Reference proteome</keyword>
<dbReference type="Pfam" id="PF03588">
    <property type="entry name" value="Leu_Phe_trans"/>
    <property type="match status" value="1"/>
</dbReference>
<dbReference type="Gene3D" id="3.30.70.3550">
    <property type="entry name" value="Leucyl/phenylalanyl-tRNA-protein transferase, N-terminal domain"/>
    <property type="match status" value="1"/>
</dbReference>